<gene>
    <name evidence="9" type="ORF">Pcinc_008365</name>
</gene>
<dbReference type="Proteomes" id="UP001286313">
    <property type="component" value="Unassembled WGS sequence"/>
</dbReference>
<evidence type="ECO:0000256" key="5">
    <source>
        <dbReference type="ARBA" id="ARBA00023136"/>
    </source>
</evidence>
<name>A0AAE1G6P1_PETCI</name>
<evidence type="ECO:0000256" key="6">
    <source>
        <dbReference type="SAM" id="MobiDB-lite"/>
    </source>
</evidence>
<dbReference type="PROSITE" id="PS50004">
    <property type="entry name" value="C2"/>
    <property type="match status" value="1"/>
</dbReference>
<feature type="transmembrane region" description="Helical" evidence="7">
    <location>
        <begin position="381"/>
        <end position="403"/>
    </location>
</feature>
<keyword evidence="4 7" id="KW-1133">Transmembrane helix</keyword>
<keyword evidence="3" id="KW-0677">Repeat</keyword>
<accession>A0AAE1G6P1</accession>
<evidence type="ECO:0000313" key="9">
    <source>
        <dbReference type="EMBL" id="KAK3887548.1"/>
    </source>
</evidence>
<dbReference type="InterPro" id="IPR037725">
    <property type="entry name" value="C2F_Ferlin"/>
</dbReference>
<feature type="compositionally biased region" description="Basic and acidic residues" evidence="6">
    <location>
        <begin position="301"/>
        <end position="312"/>
    </location>
</feature>
<sequence length="416" mass="47637">MNPTCLGEAESVNPSLPPTVGEAPERLALHVLHRALDLVPEHVETRHLTHPDYPGIPQGRLKMWVDLFPVRPELPPPVDITPRQPHKYFLRVVVYNVFDAPLQETSFVSGEKMSDVYVKGWLQGTNFVQKTDIHYRCMDCDANFNWRLLFPVEVIMAEQVMLVEYKEHLWSLTSTQLRRPPHLTLQLWDNDLISCDDYLSETTLDLRRLPKPAKNRDDVGPSQVPQMMAEPYTILDDDTQSVNLFDAKRVYGYFPFIRVKEGITQIAGKIEMELEMVSEEEAKLRPAGQGRDDPNMNPKLPEPDRGGSDRRAAPLVTSQVPGPSKERLLLPRGRAQRAAPEGASVAPNAGPPQLRTRRPASSFLWITSPWKSFKHILWRRYKWYCITLVILFPLFLFLFLFLYSLPSATVDYMLGI</sequence>
<evidence type="ECO:0000256" key="3">
    <source>
        <dbReference type="ARBA" id="ARBA00022737"/>
    </source>
</evidence>
<dbReference type="InterPro" id="IPR000008">
    <property type="entry name" value="C2_dom"/>
</dbReference>
<feature type="region of interest" description="Disordered" evidence="6">
    <location>
        <begin position="281"/>
        <end position="327"/>
    </location>
</feature>
<dbReference type="AlphaFoldDB" id="A0AAE1G6P1"/>
<dbReference type="GO" id="GO:0016020">
    <property type="term" value="C:membrane"/>
    <property type="evidence" value="ECO:0007669"/>
    <property type="project" value="UniProtKB-SubCell"/>
</dbReference>
<dbReference type="EMBL" id="JAWQEG010000622">
    <property type="protein sequence ID" value="KAK3887548.1"/>
    <property type="molecule type" value="Genomic_DNA"/>
</dbReference>
<dbReference type="Gene3D" id="2.60.40.150">
    <property type="entry name" value="C2 domain"/>
    <property type="match status" value="1"/>
</dbReference>
<feature type="region of interest" description="Disordered" evidence="6">
    <location>
        <begin position="1"/>
        <end position="20"/>
    </location>
</feature>
<feature type="compositionally biased region" description="Basic and acidic residues" evidence="6">
    <location>
        <begin position="281"/>
        <end position="294"/>
    </location>
</feature>
<evidence type="ECO:0000256" key="4">
    <source>
        <dbReference type="ARBA" id="ARBA00022989"/>
    </source>
</evidence>
<feature type="domain" description="C2" evidence="8">
    <location>
        <begin position="70"/>
        <end position="220"/>
    </location>
</feature>
<dbReference type="GO" id="GO:0061025">
    <property type="term" value="P:membrane fusion"/>
    <property type="evidence" value="ECO:0007669"/>
    <property type="project" value="TreeGrafter"/>
</dbReference>
<organism evidence="9 10">
    <name type="scientific">Petrolisthes cinctipes</name>
    <name type="common">Flat porcelain crab</name>
    <dbReference type="NCBI Taxonomy" id="88211"/>
    <lineage>
        <taxon>Eukaryota</taxon>
        <taxon>Metazoa</taxon>
        <taxon>Ecdysozoa</taxon>
        <taxon>Arthropoda</taxon>
        <taxon>Crustacea</taxon>
        <taxon>Multicrustacea</taxon>
        <taxon>Malacostraca</taxon>
        <taxon>Eumalacostraca</taxon>
        <taxon>Eucarida</taxon>
        <taxon>Decapoda</taxon>
        <taxon>Pleocyemata</taxon>
        <taxon>Anomura</taxon>
        <taxon>Galatheoidea</taxon>
        <taxon>Porcellanidae</taxon>
        <taxon>Petrolisthes</taxon>
    </lineage>
</organism>
<keyword evidence="2 7" id="KW-0812">Transmembrane</keyword>
<dbReference type="InterPro" id="IPR035892">
    <property type="entry name" value="C2_domain_sf"/>
</dbReference>
<comment type="caution">
    <text evidence="9">The sequence shown here is derived from an EMBL/GenBank/DDBJ whole genome shotgun (WGS) entry which is preliminary data.</text>
</comment>
<reference evidence="9" key="1">
    <citation type="submission" date="2023-10" db="EMBL/GenBank/DDBJ databases">
        <title>Genome assemblies of two species of porcelain crab, Petrolisthes cinctipes and Petrolisthes manimaculis (Anomura: Porcellanidae).</title>
        <authorList>
            <person name="Angst P."/>
        </authorList>
    </citation>
    <scope>NUCLEOTIDE SEQUENCE</scope>
    <source>
        <strain evidence="9">PB745_01</strain>
        <tissue evidence="9">Gill</tissue>
    </source>
</reference>
<evidence type="ECO:0000313" key="10">
    <source>
        <dbReference type="Proteomes" id="UP001286313"/>
    </source>
</evidence>
<dbReference type="PANTHER" id="PTHR12546:SF33">
    <property type="entry name" value="SPERM VESICLE FUSION PROTEIN FER-1"/>
    <property type="match status" value="1"/>
</dbReference>
<dbReference type="InterPro" id="IPR032362">
    <property type="entry name" value="Ferlin_C"/>
</dbReference>
<dbReference type="CDD" id="cd08374">
    <property type="entry name" value="C2F_Ferlin"/>
    <property type="match status" value="1"/>
</dbReference>
<evidence type="ECO:0000256" key="1">
    <source>
        <dbReference type="ARBA" id="ARBA00004167"/>
    </source>
</evidence>
<dbReference type="Pfam" id="PF16165">
    <property type="entry name" value="Ferlin_C"/>
    <property type="match status" value="1"/>
</dbReference>
<dbReference type="InterPro" id="IPR037721">
    <property type="entry name" value="Ferlin"/>
</dbReference>
<evidence type="ECO:0000256" key="7">
    <source>
        <dbReference type="SAM" id="Phobius"/>
    </source>
</evidence>
<keyword evidence="5 7" id="KW-0472">Membrane</keyword>
<dbReference type="GO" id="GO:0007009">
    <property type="term" value="P:plasma membrane organization"/>
    <property type="evidence" value="ECO:0007669"/>
    <property type="project" value="TreeGrafter"/>
</dbReference>
<proteinExistence type="predicted"/>
<dbReference type="PANTHER" id="PTHR12546">
    <property type="entry name" value="FER-1-LIKE"/>
    <property type="match status" value="1"/>
</dbReference>
<evidence type="ECO:0000256" key="2">
    <source>
        <dbReference type="ARBA" id="ARBA00022692"/>
    </source>
</evidence>
<protein>
    <recommendedName>
        <fullName evidence="8">C2 domain-containing protein</fullName>
    </recommendedName>
</protein>
<keyword evidence="10" id="KW-1185">Reference proteome</keyword>
<evidence type="ECO:0000259" key="8">
    <source>
        <dbReference type="PROSITE" id="PS50004"/>
    </source>
</evidence>
<dbReference type="SUPFAM" id="SSF49562">
    <property type="entry name" value="C2 domain (Calcium/lipid-binding domain, CaLB)"/>
    <property type="match status" value="1"/>
</dbReference>
<comment type="subcellular location">
    <subcellularLocation>
        <location evidence="1">Membrane</location>
        <topology evidence="1">Single-pass membrane protein</topology>
    </subcellularLocation>
</comment>